<evidence type="ECO:0000256" key="1">
    <source>
        <dbReference type="SAM" id="Phobius"/>
    </source>
</evidence>
<protein>
    <submittedName>
        <fullName evidence="2">Uncharacterized protein</fullName>
    </submittedName>
</protein>
<keyword evidence="1" id="KW-0472">Membrane</keyword>
<accession>A0A7J3TA98</accession>
<reference evidence="2" key="1">
    <citation type="journal article" date="2020" name="mSystems">
        <title>Genome- and Community-Level Interaction Insights into Carbon Utilization and Element Cycling Functions of Hydrothermarchaeota in Hydrothermal Sediment.</title>
        <authorList>
            <person name="Zhou Z."/>
            <person name="Liu Y."/>
            <person name="Xu W."/>
            <person name="Pan J."/>
            <person name="Luo Z.H."/>
            <person name="Li M."/>
        </authorList>
    </citation>
    <scope>NUCLEOTIDE SEQUENCE [LARGE SCALE GENOMIC DNA]</scope>
    <source>
        <strain evidence="2">HyVt-85</strain>
    </source>
</reference>
<dbReference type="Proteomes" id="UP000886130">
    <property type="component" value="Unassembled WGS sequence"/>
</dbReference>
<gene>
    <name evidence="2" type="ORF">ENL31_00015</name>
</gene>
<feature type="transmembrane region" description="Helical" evidence="1">
    <location>
        <begin position="12"/>
        <end position="36"/>
    </location>
</feature>
<dbReference type="EMBL" id="DRTM01000002">
    <property type="protein sequence ID" value="HHE75498.1"/>
    <property type="molecule type" value="Genomic_DNA"/>
</dbReference>
<sequence>MERELRFKVLRLIFTFLGYLLFLFFLVGGVVEFLVHSWLSSFILFSFSALFFVGTTYIYLGTSLYVIFDHSVYVPRLWRHAKNEILELSEVKKVKRVISFLKDGYYLYTDYGYYYLKKSVFGEIKEKLPEKCIYEE</sequence>
<keyword evidence="1" id="KW-1133">Transmembrane helix</keyword>
<dbReference type="AlphaFoldDB" id="A0A7J3TA98"/>
<feature type="transmembrane region" description="Helical" evidence="1">
    <location>
        <begin position="42"/>
        <end position="68"/>
    </location>
</feature>
<name>A0A7J3TA98_9ARCH</name>
<comment type="caution">
    <text evidence="2">The sequence shown here is derived from an EMBL/GenBank/DDBJ whole genome shotgun (WGS) entry which is preliminary data.</text>
</comment>
<proteinExistence type="predicted"/>
<evidence type="ECO:0000313" key="2">
    <source>
        <dbReference type="EMBL" id="HHE75498.1"/>
    </source>
</evidence>
<organism evidence="2">
    <name type="scientific">Candidatus Aciduliprofundum boonei</name>
    <dbReference type="NCBI Taxonomy" id="379547"/>
    <lineage>
        <taxon>Archaea</taxon>
        <taxon>Methanobacteriati</taxon>
        <taxon>Thermoplasmatota</taxon>
        <taxon>DHVE2 group</taxon>
        <taxon>Candidatus Aciduliprofundum</taxon>
    </lineage>
</organism>
<keyword evidence="1" id="KW-0812">Transmembrane</keyword>